<evidence type="ECO:0000259" key="1">
    <source>
        <dbReference type="PROSITE" id="PS51186"/>
    </source>
</evidence>
<evidence type="ECO:0000313" key="2">
    <source>
        <dbReference type="EMBL" id="GKX27625.1"/>
    </source>
</evidence>
<name>A0A9W5Y721_9FIRM</name>
<dbReference type="CDD" id="cd04301">
    <property type="entry name" value="NAT_SF"/>
    <property type="match status" value="1"/>
</dbReference>
<feature type="domain" description="N-acetyltransferase" evidence="1">
    <location>
        <begin position="2"/>
        <end position="152"/>
    </location>
</feature>
<dbReference type="PROSITE" id="PS51186">
    <property type="entry name" value="GNAT"/>
    <property type="match status" value="1"/>
</dbReference>
<dbReference type="Proteomes" id="UP001144256">
    <property type="component" value="Unassembled WGS sequence"/>
</dbReference>
<sequence>MVELVKVEKNDLEELTDIAIESFLEDKNKYGNFPPLIDIDNHKLRYIDKGYAYNIVHNGKVIGGTCIFSNGNDNYTLGSIFIHPSSQNKGIGQEVISLIEANFPNAKKWTLDTPYKSFRNHHFYEKMGYVKIGEEFPDKSSDFRLFLYEKIM</sequence>
<dbReference type="SUPFAM" id="SSF55729">
    <property type="entry name" value="Acyl-CoA N-acyltransferases (Nat)"/>
    <property type="match status" value="1"/>
</dbReference>
<keyword evidence="3" id="KW-1185">Reference proteome</keyword>
<dbReference type="InterPro" id="IPR016181">
    <property type="entry name" value="Acyl_CoA_acyltransferase"/>
</dbReference>
<dbReference type="AlphaFoldDB" id="A0A9W5Y721"/>
<dbReference type="InterPro" id="IPR000182">
    <property type="entry name" value="GNAT_dom"/>
</dbReference>
<gene>
    <name evidence="2" type="ORF">SH1V18_01050</name>
</gene>
<reference evidence="2" key="1">
    <citation type="submission" date="2022-06" db="EMBL/GenBank/DDBJ databases">
        <title>Vallitalea longa sp. nov., an anaerobic bacterium isolated from marine sediment.</title>
        <authorList>
            <person name="Hirano S."/>
            <person name="Terahara T."/>
            <person name="Mori K."/>
            <person name="Hamada M."/>
            <person name="Matsumoto R."/>
            <person name="Kobayashi T."/>
        </authorList>
    </citation>
    <scope>NUCLEOTIDE SEQUENCE</scope>
    <source>
        <strain evidence="2">SH18-1</strain>
    </source>
</reference>
<organism evidence="2 3">
    <name type="scientific">Vallitalea longa</name>
    <dbReference type="NCBI Taxonomy" id="2936439"/>
    <lineage>
        <taxon>Bacteria</taxon>
        <taxon>Bacillati</taxon>
        <taxon>Bacillota</taxon>
        <taxon>Clostridia</taxon>
        <taxon>Lachnospirales</taxon>
        <taxon>Vallitaleaceae</taxon>
        <taxon>Vallitalea</taxon>
    </lineage>
</organism>
<comment type="caution">
    <text evidence="2">The sequence shown here is derived from an EMBL/GenBank/DDBJ whole genome shotgun (WGS) entry which is preliminary data.</text>
</comment>
<dbReference type="Pfam" id="PF00583">
    <property type="entry name" value="Acetyltransf_1"/>
    <property type="match status" value="1"/>
</dbReference>
<accession>A0A9W5Y721</accession>
<dbReference type="EMBL" id="BRLB01000001">
    <property type="protein sequence ID" value="GKX27625.1"/>
    <property type="molecule type" value="Genomic_DNA"/>
</dbReference>
<protein>
    <recommendedName>
        <fullName evidence="1">N-acetyltransferase domain-containing protein</fullName>
    </recommendedName>
</protein>
<dbReference type="RefSeq" id="WP_281811100.1">
    <property type="nucleotide sequence ID" value="NZ_BRLB01000001.1"/>
</dbReference>
<dbReference type="Gene3D" id="3.40.630.30">
    <property type="match status" value="1"/>
</dbReference>
<proteinExistence type="predicted"/>
<evidence type="ECO:0000313" key="3">
    <source>
        <dbReference type="Proteomes" id="UP001144256"/>
    </source>
</evidence>
<dbReference type="GO" id="GO:0016747">
    <property type="term" value="F:acyltransferase activity, transferring groups other than amino-acyl groups"/>
    <property type="evidence" value="ECO:0007669"/>
    <property type="project" value="InterPro"/>
</dbReference>